<dbReference type="RefSeq" id="WP_221289587.1">
    <property type="nucleotide sequence ID" value="NZ_AP024597.1"/>
</dbReference>
<gene>
    <name evidence="1" type="ORF">KN1_08720</name>
</gene>
<evidence type="ECO:0000313" key="2">
    <source>
        <dbReference type="Proteomes" id="UP000825123"/>
    </source>
</evidence>
<dbReference type="AlphaFoldDB" id="A0A8D5U5R6"/>
<name>A0A8D5U5R6_9CREN</name>
<organism evidence="1 2">
    <name type="scientific">Stygiolobus caldivivus</name>
    <dbReference type="NCBI Taxonomy" id="2824673"/>
    <lineage>
        <taxon>Archaea</taxon>
        <taxon>Thermoproteota</taxon>
        <taxon>Thermoprotei</taxon>
        <taxon>Sulfolobales</taxon>
        <taxon>Sulfolobaceae</taxon>
        <taxon>Stygiolobus</taxon>
    </lineage>
</organism>
<dbReference type="Proteomes" id="UP000825123">
    <property type="component" value="Chromosome"/>
</dbReference>
<proteinExistence type="predicted"/>
<keyword evidence="2" id="KW-1185">Reference proteome</keyword>
<sequence length="255" mass="29415">MDFKALKIIIVISFSLIILSQLVMPSELMYPLAILPSSIVDFPSIHFTIVIANEVLPNYCTVIPYWNISLEGSGEFTYDALGYCIVYFYNGSTGIFPYNAFHIPFLSHMRPNQIEKAYYWTYCYLGYGNSSFLIINNTMYRVTIEVPHQTLVIRYYMTALSEQELKDVMVEAFKNINVTAFNSEKIYYMYTNNGTCAKFVGIIGSNIIVITNYSSNNSEYDLLYYYKDSTQILLGLTYKVNNYMEKVANYKLLSI</sequence>
<protein>
    <submittedName>
        <fullName evidence="1">Uncharacterized protein</fullName>
    </submittedName>
</protein>
<reference evidence="1 2" key="1">
    <citation type="submission" date="2021-04" db="EMBL/GenBank/DDBJ databases">
        <title>Complete genome sequence of Stygiolobus sp. KN-1.</title>
        <authorList>
            <person name="Nakamura K."/>
            <person name="Sakai H."/>
            <person name="Kurosawa N."/>
        </authorList>
    </citation>
    <scope>NUCLEOTIDE SEQUENCE [LARGE SCALE GENOMIC DNA]</scope>
    <source>
        <strain evidence="1 2">KN-1</strain>
    </source>
</reference>
<dbReference type="EMBL" id="AP024597">
    <property type="protein sequence ID" value="BCU69575.1"/>
    <property type="molecule type" value="Genomic_DNA"/>
</dbReference>
<dbReference type="KEGG" id="csty:KN1_08720"/>
<evidence type="ECO:0000313" key="1">
    <source>
        <dbReference type="EMBL" id="BCU69575.1"/>
    </source>
</evidence>
<dbReference type="GeneID" id="66162626"/>
<accession>A0A8D5U5R6</accession>